<dbReference type="NCBIfam" id="TIGR03655">
    <property type="entry name" value="anti_R_Lar"/>
    <property type="match status" value="1"/>
</dbReference>
<evidence type="ECO:0000313" key="2">
    <source>
        <dbReference type="Proteomes" id="UP000596427"/>
    </source>
</evidence>
<dbReference type="KEGG" id="xdi:EZH22_24650"/>
<dbReference type="RefSeq" id="WP_203193019.1">
    <property type="nucleotide sequence ID" value="NZ_CP063362.1"/>
</dbReference>
<organism evidence="1 2">
    <name type="scientific">Xanthobacter dioxanivorans</name>
    <dbReference type="NCBI Taxonomy" id="2528964"/>
    <lineage>
        <taxon>Bacteria</taxon>
        <taxon>Pseudomonadati</taxon>
        <taxon>Pseudomonadota</taxon>
        <taxon>Alphaproteobacteria</taxon>
        <taxon>Hyphomicrobiales</taxon>
        <taxon>Xanthobacteraceae</taxon>
        <taxon>Xanthobacter</taxon>
    </lineage>
</organism>
<dbReference type="InterPro" id="IPR019908">
    <property type="entry name" value="Toxin_RalR"/>
</dbReference>
<dbReference type="AlphaFoldDB" id="A0A974PNB2"/>
<accession>A0A974PNB2</accession>
<keyword evidence="2" id="KW-1185">Reference proteome</keyword>
<gene>
    <name evidence="1" type="ORF">EZH22_24650</name>
</gene>
<name>A0A974PNB2_9HYPH</name>
<dbReference type="Proteomes" id="UP000596427">
    <property type="component" value="Chromosome"/>
</dbReference>
<reference evidence="1 2" key="1">
    <citation type="submission" date="2020-10" db="EMBL/GenBank/DDBJ databases">
        <title>Degradation of 1,4-Dioxane by Xanthobacter sp. YN2, via a Novel Group-2 Soluble Di-Iron Monooxygenase.</title>
        <authorList>
            <person name="Ma F."/>
            <person name="Wang Y."/>
            <person name="Yang J."/>
            <person name="Guo H."/>
            <person name="Su D."/>
            <person name="Yu L."/>
        </authorList>
    </citation>
    <scope>NUCLEOTIDE SEQUENCE [LARGE SCALE GENOMIC DNA]</scope>
    <source>
        <strain evidence="1 2">YN2</strain>
    </source>
</reference>
<dbReference type="EMBL" id="CP063362">
    <property type="protein sequence ID" value="QRG06140.1"/>
    <property type="molecule type" value="Genomic_DNA"/>
</dbReference>
<protein>
    <submittedName>
        <fullName evidence="1">Restriction alleviation protein, Lar family</fullName>
    </submittedName>
</protein>
<proteinExistence type="predicted"/>
<evidence type="ECO:0000313" key="1">
    <source>
        <dbReference type="EMBL" id="QRG06140.1"/>
    </source>
</evidence>
<sequence length="143" mass="15604">MTDLLPCPFCGSPAQRCDVPADIEDENAGASYIECSRCSACTALHFDRKENLERSWNDRAAIIWCAHVRGPDDVVACADYDAAVKLCDEINAVAKSVAHLDVMCIAYPAVWPGSAQSHAADLARDNGYRKAVVTNTREKTDEQ</sequence>